<dbReference type="AlphaFoldDB" id="A0A3Q7G5A1"/>
<protein>
    <submittedName>
        <fullName evidence="1">Uncharacterized protein</fullName>
    </submittedName>
</protein>
<organism evidence="1">
    <name type="scientific">Solanum lycopersicum</name>
    <name type="common">Tomato</name>
    <name type="synonym">Lycopersicon esculentum</name>
    <dbReference type="NCBI Taxonomy" id="4081"/>
    <lineage>
        <taxon>Eukaryota</taxon>
        <taxon>Viridiplantae</taxon>
        <taxon>Streptophyta</taxon>
        <taxon>Embryophyta</taxon>
        <taxon>Tracheophyta</taxon>
        <taxon>Spermatophyta</taxon>
        <taxon>Magnoliopsida</taxon>
        <taxon>eudicotyledons</taxon>
        <taxon>Gunneridae</taxon>
        <taxon>Pentapetalae</taxon>
        <taxon>asterids</taxon>
        <taxon>lamiids</taxon>
        <taxon>Solanales</taxon>
        <taxon>Solanaceae</taxon>
        <taxon>Solanoideae</taxon>
        <taxon>Solaneae</taxon>
        <taxon>Solanum</taxon>
        <taxon>Solanum subgen. Lycopersicon</taxon>
    </lineage>
</organism>
<dbReference type="PANTHER" id="PTHR37616:SF3">
    <property type="entry name" value="BZIP DOMAIN-CONTAINING PROTEIN"/>
    <property type="match status" value="1"/>
</dbReference>
<reference evidence="1" key="2">
    <citation type="submission" date="2019-01" db="UniProtKB">
        <authorList>
            <consortium name="EnsemblPlants"/>
        </authorList>
    </citation>
    <scope>IDENTIFICATION</scope>
    <source>
        <strain evidence="1">cv. Heinz 1706</strain>
    </source>
</reference>
<dbReference type="STRING" id="4081.A0A3Q7G5A1"/>
<reference evidence="1" key="1">
    <citation type="journal article" date="2012" name="Nature">
        <title>The tomato genome sequence provides insights into fleshy fruit evolution.</title>
        <authorList>
            <consortium name="Tomato Genome Consortium"/>
        </authorList>
    </citation>
    <scope>NUCLEOTIDE SEQUENCE [LARGE SCALE GENOMIC DNA]</scope>
    <source>
        <strain evidence="1">cv. Heinz 1706</strain>
    </source>
</reference>
<dbReference type="PANTHER" id="PTHR37616">
    <property type="entry name" value="BZIP TRANSCRIPTION FACTOR 60-LIKE"/>
    <property type="match status" value="1"/>
</dbReference>
<evidence type="ECO:0000313" key="2">
    <source>
        <dbReference type="Proteomes" id="UP000004994"/>
    </source>
</evidence>
<dbReference type="Proteomes" id="UP000004994">
    <property type="component" value="Chromosome 4"/>
</dbReference>
<evidence type="ECO:0000313" key="1">
    <source>
        <dbReference type="EnsemblPlants" id="Solyc04g056507.1.1"/>
    </source>
</evidence>
<dbReference type="Gramene" id="Solyc04g056507.1.1">
    <property type="protein sequence ID" value="Solyc04g056507.1.1"/>
    <property type="gene ID" value="Solyc04g056507.1"/>
</dbReference>
<sequence>MVFHGSDDKKNRKAGLTGDLAPAIPGIHPHLYQSPAMRQSILASEGRENAKSTTHEWYLEGFAGSAPLVNAAEDGTFIQRKHIGRLLYV</sequence>
<name>A0A3Q7G5A1_SOLLC</name>
<keyword evidence="2" id="KW-1185">Reference proteome</keyword>
<dbReference type="EnsemblPlants" id="Solyc04g056507.1.1">
    <property type="protein sequence ID" value="Solyc04g056507.1.1"/>
    <property type="gene ID" value="Solyc04g056507.1"/>
</dbReference>
<proteinExistence type="predicted"/>
<dbReference type="InParanoid" id="A0A3Q7G5A1"/>
<accession>A0A3Q7G5A1</accession>